<sequence>MPFADFKNTTTKVKASSKYYNILFLNNLKRTKHAVKVVNNNLRKNM</sequence>
<protein>
    <submittedName>
        <fullName evidence="1">Uncharacterized protein</fullName>
    </submittedName>
</protein>
<organism evidence="1 2">
    <name type="scientific">Flavobacterium pectinovorum</name>
    <dbReference type="NCBI Taxonomy" id="29533"/>
    <lineage>
        <taxon>Bacteria</taxon>
        <taxon>Pseudomonadati</taxon>
        <taxon>Bacteroidota</taxon>
        <taxon>Flavobacteriia</taxon>
        <taxon>Flavobacteriales</taxon>
        <taxon>Flavobacteriaceae</taxon>
        <taxon>Flavobacterium</taxon>
    </lineage>
</organism>
<gene>
    <name evidence="1" type="ORF">SAMN05444387_4284</name>
</gene>
<dbReference type="Proteomes" id="UP000184216">
    <property type="component" value="Unassembled WGS sequence"/>
</dbReference>
<evidence type="ECO:0000313" key="2">
    <source>
        <dbReference type="Proteomes" id="UP000184216"/>
    </source>
</evidence>
<reference evidence="1 2" key="1">
    <citation type="submission" date="2016-11" db="EMBL/GenBank/DDBJ databases">
        <authorList>
            <person name="Varghese N."/>
            <person name="Submissions S."/>
        </authorList>
    </citation>
    <scope>NUCLEOTIDE SEQUENCE [LARGE SCALE GENOMIC DNA]</scope>
    <source>
        <strain evidence="1 2">DSM 6368</strain>
    </source>
</reference>
<keyword evidence="2" id="KW-1185">Reference proteome</keyword>
<comment type="caution">
    <text evidence="1">The sequence shown here is derived from an EMBL/GenBank/DDBJ whole genome shotgun (WGS) entry which is preliminary data.</text>
</comment>
<name>A0ABY1J8S8_9FLAO</name>
<evidence type="ECO:0000313" key="1">
    <source>
        <dbReference type="EMBL" id="SHN14247.1"/>
    </source>
</evidence>
<proteinExistence type="predicted"/>
<accession>A0ABY1J8S8</accession>
<dbReference type="EMBL" id="FRBX01000007">
    <property type="protein sequence ID" value="SHN14247.1"/>
    <property type="molecule type" value="Genomic_DNA"/>
</dbReference>